<comment type="caution">
    <text evidence="2">The sequence shown here is derived from an EMBL/GenBank/DDBJ whole genome shotgun (WGS) entry which is preliminary data.</text>
</comment>
<feature type="domain" description="D-apionate lactonase N-terminal" evidence="1">
    <location>
        <begin position="1"/>
        <end position="116"/>
    </location>
</feature>
<keyword evidence="3" id="KW-1185">Reference proteome</keyword>
<sequence>EDGGLRYIRYGSQEVVRGIYAAVRDRNWGTIKPVFRGFEVSEGSDSFEVRFVAEHRQDDIDFVWDGSIKGSRDGTISFTFDGAARSSFLKNRIGFCVLHPAELAGAQAEVETAAGT</sequence>
<feature type="non-terminal residue" evidence="2">
    <location>
        <position position="1"/>
    </location>
</feature>
<evidence type="ECO:0000313" key="2">
    <source>
        <dbReference type="EMBL" id="MBW7462186.1"/>
    </source>
</evidence>
<organism evidence="2 3">
    <name type="scientific">Paenibacillus sepulcri</name>
    <dbReference type="NCBI Taxonomy" id="359917"/>
    <lineage>
        <taxon>Bacteria</taxon>
        <taxon>Bacillati</taxon>
        <taxon>Bacillota</taxon>
        <taxon>Bacilli</taxon>
        <taxon>Bacillales</taxon>
        <taxon>Paenibacillaceae</taxon>
        <taxon>Paenibacillus</taxon>
    </lineage>
</organism>
<dbReference type="Proteomes" id="UP001519887">
    <property type="component" value="Unassembled WGS sequence"/>
</dbReference>
<evidence type="ECO:0000313" key="3">
    <source>
        <dbReference type="Proteomes" id="UP001519887"/>
    </source>
</evidence>
<dbReference type="InterPro" id="IPR058788">
    <property type="entry name" value="ApnL_N"/>
</dbReference>
<gene>
    <name evidence="2" type="ORF">K0U00_49865</name>
</gene>
<dbReference type="Pfam" id="PF25837">
    <property type="entry name" value="Apionate_lact_N"/>
    <property type="match status" value="1"/>
</dbReference>
<protein>
    <recommendedName>
        <fullName evidence="1">D-apionate lactonase N-terminal domain-containing protein</fullName>
    </recommendedName>
</protein>
<name>A0ABS7CMQ6_9BACL</name>
<accession>A0ABS7CMQ6</accession>
<evidence type="ECO:0000259" key="1">
    <source>
        <dbReference type="Pfam" id="PF25837"/>
    </source>
</evidence>
<dbReference type="EMBL" id="JAHZIK010003667">
    <property type="protein sequence ID" value="MBW7462186.1"/>
    <property type="molecule type" value="Genomic_DNA"/>
</dbReference>
<proteinExistence type="predicted"/>
<reference evidence="2 3" key="1">
    <citation type="submission" date="2021-07" db="EMBL/GenBank/DDBJ databases">
        <title>Paenibacillus radiodurans sp. nov., isolated from the southeastern edge of Tengger Desert.</title>
        <authorList>
            <person name="Zhang G."/>
        </authorList>
    </citation>
    <scope>NUCLEOTIDE SEQUENCE [LARGE SCALE GENOMIC DNA]</scope>
    <source>
        <strain evidence="2 3">CCM 7311</strain>
    </source>
</reference>
<feature type="non-terminal residue" evidence="2">
    <location>
        <position position="116"/>
    </location>
</feature>